<evidence type="ECO:0000256" key="5">
    <source>
        <dbReference type="ARBA" id="ARBA00044801"/>
    </source>
</evidence>
<accession>A0A1L0B3L2</accession>
<evidence type="ECO:0000256" key="2">
    <source>
        <dbReference type="ARBA" id="ARBA00022618"/>
    </source>
</evidence>
<evidence type="ECO:0000256" key="3">
    <source>
        <dbReference type="ARBA" id="ARBA00023306"/>
    </source>
</evidence>
<dbReference type="AlphaFoldDB" id="A0A1L0B3L2"/>
<dbReference type="PANTHER" id="PTHR13255">
    <property type="entry name" value="ATAXIN-10"/>
    <property type="match status" value="1"/>
</dbReference>
<evidence type="ECO:0000256" key="4">
    <source>
        <dbReference type="ARBA" id="ARBA00044746"/>
    </source>
</evidence>
<feature type="domain" description="Ataxin-10" evidence="6">
    <location>
        <begin position="485"/>
        <end position="571"/>
    </location>
</feature>
<sequence length="579" mass="67860">MSVEEFNTYHEYLLNLLNHHEELDNEDFVPEVSHFVQLVKQSMEIRKMVIKNTNWNLIIEAFPSVFKKIRQTLNVNPFFIRLLNAILLYCRIIFCVDSTNEMDLYTLEKLYETPKYIINAFCMLSNSDVREKIVERAVETLSMVAQLLPIYKLGLELDVSLGLDIDQDVQKNVTETTYFLVYSIDYMTRNIKDDIMLVIFLNNIINKNDKFLQYALRDNEFKEKVIEKYFLTKVLYEDVYNSLINRPKENVNNEENLNKKELIALQVLKKILTHESITPYFEGKLVHDVNKNFDENYEILSLWSRISSTLLCNSTIFDTFQLTNIMIWVFMILENVSMSIINIFQNHKINSIDESYIDTELIPKTDKLYDILINNLDILSHLCQFQHCQKFVLHYKGIEKLGELLGVLHTNCYRLSVHIDDKKGGKLTLNDNLKKNPDFNNWDKVIDKENNKIKSINFPHIKSLIIEILTKFLAFDNETIVELSKIKEIQNLMKAESILEVVLSNCAIDDNEPFIKERAIMFLKYALHNNQKNQEFVAKLEQRTTVDSQSETLLEEIGYEVDISKNGKIGLKKTSTSIQ</sequence>
<organism evidence="7 8">
    <name type="scientific">Hanseniaspora guilliermondii</name>
    <dbReference type="NCBI Taxonomy" id="56406"/>
    <lineage>
        <taxon>Eukaryota</taxon>
        <taxon>Fungi</taxon>
        <taxon>Dikarya</taxon>
        <taxon>Ascomycota</taxon>
        <taxon>Saccharomycotina</taxon>
        <taxon>Saccharomycetes</taxon>
        <taxon>Saccharomycodales</taxon>
        <taxon>Saccharomycodaceae</taxon>
        <taxon>Hanseniaspora</taxon>
    </lineage>
</organism>
<dbReference type="OrthoDB" id="379794at2759"/>
<reference evidence="8" key="1">
    <citation type="submission" date="2016-11" db="EMBL/GenBank/DDBJ databases">
        <authorList>
            <person name="Guldener U."/>
        </authorList>
    </citation>
    <scope>NUCLEOTIDE SEQUENCE [LARGE SCALE GENOMIC DNA]</scope>
</reference>
<keyword evidence="8" id="KW-1185">Reference proteome</keyword>
<proteinExistence type="inferred from homology"/>
<keyword evidence="2" id="KW-0132">Cell division</keyword>
<evidence type="ECO:0000256" key="1">
    <source>
        <dbReference type="ARBA" id="ARBA00008384"/>
    </source>
</evidence>
<dbReference type="PANTHER" id="PTHR13255:SF0">
    <property type="entry name" value="ATAXIN-10"/>
    <property type="match status" value="1"/>
</dbReference>
<gene>
    <name evidence="7" type="ORF">HGUI_02564</name>
</gene>
<comment type="similarity">
    <text evidence="1">Belongs to the ataxin-10 family.</text>
</comment>
<dbReference type="Pfam" id="PF09759">
    <property type="entry name" value="Atx10homo_assoc"/>
    <property type="match status" value="1"/>
</dbReference>
<keyword evidence="3" id="KW-0131">Cell cycle</keyword>
<evidence type="ECO:0000313" key="8">
    <source>
        <dbReference type="Proteomes" id="UP000183365"/>
    </source>
</evidence>
<name>A0A1L0B3L2_9ASCO</name>
<dbReference type="EMBL" id="FQNF01000048">
    <property type="protein sequence ID" value="SGZ40364.1"/>
    <property type="molecule type" value="Genomic_DNA"/>
</dbReference>
<protein>
    <recommendedName>
        <fullName evidence="5">Ataxin-10 homolog</fullName>
    </recommendedName>
</protein>
<dbReference type="GO" id="GO:0005829">
    <property type="term" value="C:cytosol"/>
    <property type="evidence" value="ECO:0007669"/>
    <property type="project" value="TreeGrafter"/>
</dbReference>
<evidence type="ECO:0000313" key="7">
    <source>
        <dbReference type="EMBL" id="SGZ40364.1"/>
    </source>
</evidence>
<dbReference type="InterPro" id="IPR051374">
    <property type="entry name" value="Ataxin-10/CTR86_families"/>
</dbReference>
<dbReference type="Proteomes" id="UP000183365">
    <property type="component" value="Unassembled WGS sequence"/>
</dbReference>
<dbReference type="GO" id="GO:0051301">
    <property type="term" value="P:cell division"/>
    <property type="evidence" value="ECO:0007669"/>
    <property type="project" value="UniProtKB-KW"/>
</dbReference>
<dbReference type="VEuPathDB" id="FungiDB:HGUI_02564"/>
<evidence type="ECO:0000259" key="6">
    <source>
        <dbReference type="Pfam" id="PF09759"/>
    </source>
</evidence>
<dbReference type="InterPro" id="IPR019156">
    <property type="entry name" value="Ataxin-10_domain"/>
</dbReference>
<comment type="function">
    <text evidence="4">May play a role in the regulation of cytokinesis.</text>
</comment>